<name>A0A6J1S8T8_FRAOC</name>
<sequence length="248" mass="27569">MDLVGKIDPAEVLSHLNHLGYQNITPLQLKEFIRDLKKLIVHDQLSSSSGSSSDSLTSLSSSVTSESEYYSTSETSSDQTGALSNVCRNKKSNPVKCDFIKGNSKSRPSQPVSNVSTTTAFSGGTLRRSSTSSSSISGKLTHKENMPPRRGRTQSVSEEYLQEAVRPKTSFIRPWQLQGQPSGPSRVGPSDPVSRYHYYQSLWAKHKCPGEDSHADLRWVIREKMLGQDPHLYSKNQVAVKKVNRIRM</sequence>
<evidence type="ECO:0000259" key="9">
    <source>
        <dbReference type="Pfam" id="PF15311"/>
    </source>
</evidence>
<evidence type="ECO:0000256" key="4">
    <source>
        <dbReference type="ARBA" id="ARBA00022490"/>
    </source>
</evidence>
<feature type="region of interest" description="Disordered" evidence="8">
    <location>
        <begin position="98"/>
        <end position="156"/>
    </location>
</feature>
<evidence type="ECO:0000256" key="5">
    <source>
        <dbReference type="ARBA" id="ARBA00022794"/>
    </source>
</evidence>
<dbReference type="PANTHER" id="PTHR34174:SF1">
    <property type="entry name" value="CENTRIOLAR AND CILIOGENESIS-ASSOCIATED PROTEIN HYLS1"/>
    <property type="match status" value="1"/>
</dbReference>
<protein>
    <submittedName>
        <fullName evidence="11">Centriolar and ciliogenesis-associated protein HYLS1</fullName>
    </submittedName>
</protein>
<feature type="compositionally biased region" description="Polar residues" evidence="8">
    <location>
        <begin position="103"/>
        <end position="121"/>
    </location>
</feature>
<keyword evidence="6" id="KW-0206">Cytoskeleton</keyword>
<dbReference type="GeneID" id="113204240"/>
<dbReference type="OrthoDB" id="6343432at2759"/>
<dbReference type="Proteomes" id="UP000504606">
    <property type="component" value="Unplaced"/>
</dbReference>
<dbReference type="AlphaFoldDB" id="A0A6J1S8T8"/>
<dbReference type="RefSeq" id="XP_026275131.1">
    <property type="nucleotide sequence ID" value="XM_026419346.2"/>
</dbReference>
<evidence type="ECO:0000256" key="2">
    <source>
        <dbReference type="ARBA" id="ARBA00004138"/>
    </source>
</evidence>
<keyword evidence="7" id="KW-0966">Cell projection</keyword>
<evidence type="ECO:0000313" key="10">
    <source>
        <dbReference type="Proteomes" id="UP000504606"/>
    </source>
</evidence>
<evidence type="ECO:0000313" key="11">
    <source>
        <dbReference type="RefSeq" id="XP_026275131.1"/>
    </source>
</evidence>
<accession>A0A6J1S8T8</accession>
<dbReference type="GO" id="GO:0005814">
    <property type="term" value="C:centriole"/>
    <property type="evidence" value="ECO:0007669"/>
    <property type="project" value="UniProtKB-SubCell"/>
</dbReference>
<keyword evidence="10" id="KW-1185">Reference proteome</keyword>
<organism evidence="10 11">
    <name type="scientific">Frankliniella occidentalis</name>
    <name type="common">Western flower thrips</name>
    <name type="synonym">Euthrips occidentalis</name>
    <dbReference type="NCBI Taxonomy" id="133901"/>
    <lineage>
        <taxon>Eukaryota</taxon>
        <taxon>Metazoa</taxon>
        <taxon>Ecdysozoa</taxon>
        <taxon>Arthropoda</taxon>
        <taxon>Hexapoda</taxon>
        <taxon>Insecta</taxon>
        <taxon>Pterygota</taxon>
        <taxon>Neoptera</taxon>
        <taxon>Paraneoptera</taxon>
        <taxon>Thysanoptera</taxon>
        <taxon>Terebrantia</taxon>
        <taxon>Thripoidea</taxon>
        <taxon>Thripidae</taxon>
        <taxon>Frankliniella</taxon>
    </lineage>
</organism>
<proteinExistence type="inferred from homology"/>
<feature type="compositionally biased region" description="Low complexity" evidence="8">
    <location>
        <begin position="122"/>
        <end position="139"/>
    </location>
</feature>
<gene>
    <name evidence="11" type="primary">LOC113204240</name>
</gene>
<feature type="domain" description="Centriolar and ciliogenesis-associated protein HYLS1 C-terminal" evidence="9">
    <location>
        <begin position="188"/>
        <end position="236"/>
    </location>
</feature>
<evidence type="ECO:0000256" key="3">
    <source>
        <dbReference type="ARBA" id="ARBA00010091"/>
    </source>
</evidence>
<dbReference type="CTD" id="219844"/>
<evidence type="ECO:0000256" key="6">
    <source>
        <dbReference type="ARBA" id="ARBA00023212"/>
    </source>
</evidence>
<comment type="subcellular location">
    <subcellularLocation>
        <location evidence="2">Cell projection</location>
        <location evidence="2">Cilium</location>
    </subcellularLocation>
    <subcellularLocation>
        <location evidence="1">Cytoplasm</location>
        <location evidence="1">Cytoskeleton</location>
        <location evidence="1">Microtubule organizing center</location>
        <location evidence="1">Centrosome</location>
        <location evidence="1">Centriole</location>
    </subcellularLocation>
</comment>
<reference evidence="11" key="1">
    <citation type="submission" date="2025-08" db="UniProtKB">
        <authorList>
            <consortium name="RefSeq"/>
        </authorList>
    </citation>
    <scope>IDENTIFICATION</scope>
    <source>
        <tissue evidence="11">Whole organism</tissue>
    </source>
</reference>
<evidence type="ECO:0000256" key="8">
    <source>
        <dbReference type="SAM" id="MobiDB-lite"/>
    </source>
</evidence>
<comment type="similarity">
    <text evidence="3">Belongs to the HYLS1 family.</text>
</comment>
<dbReference type="InterPro" id="IPR052319">
    <property type="entry name" value="Centriolar_ciliogenesis_assoc"/>
</dbReference>
<dbReference type="PANTHER" id="PTHR34174">
    <property type="entry name" value="HYDROLETHALUS SYNDROME PROTEIN 1"/>
    <property type="match status" value="1"/>
</dbReference>
<keyword evidence="4" id="KW-0963">Cytoplasm</keyword>
<dbReference type="InterPro" id="IPR027918">
    <property type="entry name" value="HYLS1_C_dom"/>
</dbReference>
<dbReference type="KEGG" id="foc:113204240"/>
<evidence type="ECO:0000256" key="1">
    <source>
        <dbReference type="ARBA" id="ARBA00004114"/>
    </source>
</evidence>
<dbReference type="Pfam" id="PF15311">
    <property type="entry name" value="HYLS1_C"/>
    <property type="match status" value="1"/>
</dbReference>
<keyword evidence="5" id="KW-0970">Cilium biogenesis/degradation</keyword>
<dbReference type="GO" id="GO:0060271">
    <property type="term" value="P:cilium assembly"/>
    <property type="evidence" value="ECO:0007669"/>
    <property type="project" value="TreeGrafter"/>
</dbReference>
<evidence type="ECO:0000256" key="7">
    <source>
        <dbReference type="ARBA" id="ARBA00023273"/>
    </source>
</evidence>
<dbReference type="GO" id="GO:0097730">
    <property type="term" value="C:non-motile cilium"/>
    <property type="evidence" value="ECO:0007669"/>
    <property type="project" value="TreeGrafter"/>
</dbReference>